<name>A0A068SYH7_NEOGA</name>
<dbReference type="InterPro" id="IPR010290">
    <property type="entry name" value="TM_effector"/>
</dbReference>
<feature type="transmembrane region" description="Helical" evidence="7">
    <location>
        <begin position="261"/>
        <end position="281"/>
    </location>
</feature>
<comment type="subcellular location">
    <subcellularLocation>
        <location evidence="1">Cell membrane</location>
        <topology evidence="1">Multi-pass membrane protein</topology>
    </subcellularLocation>
</comment>
<dbReference type="EMBL" id="HG938354">
    <property type="protein sequence ID" value="CDN51248.1"/>
    <property type="molecule type" value="Genomic_DNA"/>
</dbReference>
<dbReference type="PATRIC" id="fig|1028800.3.peg.5192"/>
<evidence type="ECO:0000256" key="7">
    <source>
        <dbReference type="SAM" id="Phobius"/>
    </source>
</evidence>
<dbReference type="HOGENOM" id="CLU_034180_11_2_5"/>
<keyword evidence="8" id="KW-0614">Plasmid</keyword>
<keyword evidence="4 7" id="KW-0812">Transmembrane</keyword>
<evidence type="ECO:0000313" key="8">
    <source>
        <dbReference type="EMBL" id="CDN51248.1"/>
    </source>
</evidence>
<dbReference type="PANTHER" id="PTHR23513:SF11">
    <property type="entry name" value="STAPHYLOFERRIN A TRANSPORTER"/>
    <property type="match status" value="1"/>
</dbReference>
<organism evidence="8 9">
    <name type="scientific">Neorhizobium galegae bv. orientalis str. HAMBI 540</name>
    <dbReference type="NCBI Taxonomy" id="1028800"/>
    <lineage>
        <taxon>Bacteria</taxon>
        <taxon>Pseudomonadati</taxon>
        <taxon>Pseudomonadota</taxon>
        <taxon>Alphaproteobacteria</taxon>
        <taxon>Hyphomicrobiales</taxon>
        <taxon>Rhizobiaceae</taxon>
        <taxon>Rhizobium/Agrobacterium group</taxon>
        <taxon>Neorhizobium</taxon>
    </lineage>
</organism>
<dbReference type="KEGG" id="ngg:RG540_PA05720"/>
<geneLocation type="plasmid" evidence="9">
    <name>II</name>
</geneLocation>
<dbReference type="OrthoDB" id="9809918at2"/>
<evidence type="ECO:0000256" key="5">
    <source>
        <dbReference type="ARBA" id="ARBA00022989"/>
    </source>
</evidence>
<dbReference type="eggNOG" id="COG2270">
    <property type="taxonomic scope" value="Bacteria"/>
</dbReference>
<feature type="transmembrane region" description="Helical" evidence="7">
    <location>
        <begin position="53"/>
        <end position="73"/>
    </location>
</feature>
<feature type="transmembrane region" description="Helical" evidence="7">
    <location>
        <begin position="317"/>
        <end position="340"/>
    </location>
</feature>
<evidence type="ECO:0000256" key="2">
    <source>
        <dbReference type="ARBA" id="ARBA00022448"/>
    </source>
</evidence>
<accession>A0A068SYH7</accession>
<feature type="transmembrane region" description="Helical" evidence="7">
    <location>
        <begin position="293"/>
        <end position="311"/>
    </location>
</feature>
<sequence>MSAAKVGRYNPLLALKDPHYRRFAIGSIVSVLGMWMQKIGVAWLAWELTKSPFWLGLIAAADMLPSIFLSSFAGSLADAHDKIKVLRSAQSVAILQSVALALLSWLGLTTVEVLLGLTLILGISSSLEQPARLSLIREIVPADYLHAAVAVNALSFNLARFVGPIIAGLLISKVNVGTTFAASAVAIAFFSYALAMIRVQKGVDRPSDIVQRSGTADGFRYVRRHKSLSATLGLLGMTGISVNGILQMLPAISDALFAKGIDGFVGLMAASAFGSVVSGTITLSRPPSARGPLGIAFAAICATAALAVLALTPSFHLALIAIFCMSFANMYAGIAGQALLQLESEPGKLGRVMGIYSMIIRGGPAVGSFVIGTAATFVGMVIPIVGVAAVAACYSGAIALAFRRPQS</sequence>
<evidence type="ECO:0000256" key="4">
    <source>
        <dbReference type="ARBA" id="ARBA00022692"/>
    </source>
</evidence>
<dbReference type="GeneID" id="24260105"/>
<feature type="transmembrane region" description="Helical" evidence="7">
    <location>
        <begin position="23"/>
        <end position="46"/>
    </location>
</feature>
<evidence type="ECO:0000313" key="9">
    <source>
        <dbReference type="Proteomes" id="UP000028181"/>
    </source>
</evidence>
<reference evidence="9" key="1">
    <citation type="journal article" date="2014" name="BMC Genomics">
        <title>Genome sequencing of two Neorhizobium galegae strains reveals a noeT gene responsible for the unusual acetylation of the nodulation factors.</title>
        <authorList>
            <person name="Osterman J."/>
            <person name="Marsh J."/>
            <person name="Laine P.K."/>
            <person name="Zeng Z."/>
            <person name="Alatalo E."/>
            <person name="Sullivan J.T."/>
            <person name="Young J.P."/>
            <person name="Thomas-Oates J."/>
            <person name="Paulin L."/>
            <person name="Lindstrom K."/>
        </authorList>
    </citation>
    <scope>NUCLEOTIDE SEQUENCE [LARGE SCALE GENOMIC DNA]</scope>
    <source>
        <strain evidence="9">HAMBI 540</strain>
    </source>
</reference>
<keyword evidence="9" id="KW-1185">Reference proteome</keyword>
<feature type="transmembrane region" description="Helical" evidence="7">
    <location>
        <begin position="377"/>
        <end position="402"/>
    </location>
</feature>
<dbReference type="Pfam" id="PF05977">
    <property type="entry name" value="MFS_3"/>
    <property type="match status" value="1"/>
</dbReference>
<feature type="transmembrane region" description="Helical" evidence="7">
    <location>
        <begin position="228"/>
        <end position="249"/>
    </location>
</feature>
<keyword evidence="5 7" id="KW-1133">Transmembrane helix</keyword>
<dbReference type="AlphaFoldDB" id="A0A068SYH7"/>
<keyword evidence="3" id="KW-1003">Cell membrane</keyword>
<protein>
    <submittedName>
        <fullName evidence="8">Integral membrane efflux protein</fullName>
    </submittedName>
</protein>
<dbReference type="GO" id="GO:0005886">
    <property type="term" value="C:plasma membrane"/>
    <property type="evidence" value="ECO:0007669"/>
    <property type="project" value="UniProtKB-SubCell"/>
</dbReference>
<dbReference type="Gene3D" id="1.20.1250.20">
    <property type="entry name" value="MFS general substrate transporter like domains"/>
    <property type="match status" value="1"/>
</dbReference>
<proteinExistence type="predicted"/>
<dbReference type="RefSeq" id="WP_041364636.1">
    <property type="nucleotide sequence ID" value="NZ_HG938354.1"/>
</dbReference>
<dbReference type="Proteomes" id="UP000028181">
    <property type="component" value="Plasmid pHAMBI540a"/>
</dbReference>
<keyword evidence="2" id="KW-0813">Transport</keyword>
<feature type="transmembrane region" description="Helical" evidence="7">
    <location>
        <begin position="352"/>
        <end position="371"/>
    </location>
</feature>
<keyword evidence="6 7" id="KW-0472">Membrane</keyword>
<dbReference type="InterPro" id="IPR036259">
    <property type="entry name" value="MFS_trans_sf"/>
</dbReference>
<dbReference type="SUPFAM" id="SSF103473">
    <property type="entry name" value="MFS general substrate transporter"/>
    <property type="match status" value="1"/>
</dbReference>
<dbReference type="CDD" id="cd06173">
    <property type="entry name" value="MFS_MefA_like"/>
    <property type="match status" value="1"/>
</dbReference>
<feature type="transmembrane region" description="Helical" evidence="7">
    <location>
        <begin position="177"/>
        <end position="197"/>
    </location>
</feature>
<evidence type="ECO:0000256" key="6">
    <source>
        <dbReference type="ARBA" id="ARBA00023136"/>
    </source>
</evidence>
<feature type="transmembrane region" description="Helical" evidence="7">
    <location>
        <begin position="93"/>
        <end position="123"/>
    </location>
</feature>
<gene>
    <name evidence="8" type="ORF">RG540_PA05720</name>
</gene>
<evidence type="ECO:0000256" key="1">
    <source>
        <dbReference type="ARBA" id="ARBA00004651"/>
    </source>
</evidence>
<evidence type="ECO:0000256" key="3">
    <source>
        <dbReference type="ARBA" id="ARBA00022475"/>
    </source>
</evidence>
<dbReference type="PANTHER" id="PTHR23513">
    <property type="entry name" value="INTEGRAL MEMBRANE EFFLUX PROTEIN-RELATED"/>
    <property type="match status" value="1"/>
</dbReference>